<dbReference type="GO" id="GO:0008360">
    <property type="term" value="P:regulation of cell shape"/>
    <property type="evidence" value="ECO:0007669"/>
    <property type="project" value="UniProtKB-UniRule"/>
</dbReference>
<dbReference type="InterPro" id="IPR056546">
    <property type="entry name" value="MreB_MamK-like"/>
</dbReference>
<dbReference type="GO" id="GO:0000902">
    <property type="term" value="P:cell morphogenesis"/>
    <property type="evidence" value="ECO:0007669"/>
    <property type="project" value="InterPro"/>
</dbReference>
<dbReference type="HAMAP" id="MF_02207">
    <property type="entry name" value="MreB"/>
    <property type="match status" value="1"/>
</dbReference>
<feature type="binding site" evidence="6">
    <location>
        <begin position="292"/>
        <end position="295"/>
    </location>
    <ligand>
        <name>ATP</name>
        <dbReference type="ChEBI" id="CHEBI:30616"/>
    </ligand>
</feature>
<dbReference type="SUPFAM" id="SSF53067">
    <property type="entry name" value="Actin-like ATPase domain"/>
    <property type="match status" value="2"/>
</dbReference>
<sequence>MAGLLSFRGEDVGIDLGTASVLIYMRGKGIVLREPSVIAMVSDTKEVKAVGAEAYRMLGRTPGNIVAARPLKDGVIADYTLTERMLTLFIRKVLPPLRFFRPQVMVGVPSGVTEVERRAVVQAIVEAGAKRAYLIDEPLAAAIGAGIKIAEPTGSMVVDIGGGSSDIAVISLGGIVRSTSLRIAGNEFDDSIIRFIRNKYSLLIGERTAEELKIKIGAAKRVPGEQDAVAEVRGRDLISGLPKSIEVTTEDVVEALKEPLEKIVQGVKSVLETTPPELVADIIDRGILLTGGGALLRNLDMLLQEATGVPVVVAENAVEAVALGTGKALDMLHVLRDALVTSDNVLRR</sequence>
<keyword evidence="4 6" id="KW-0133">Cell shape</keyword>
<dbReference type="NCBIfam" id="TIGR00904">
    <property type="entry name" value="mreB"/>
    <property type="match status" value="1"/>
</dbReference>
<comment type="function">
    <text evidence="6">Forms membrane-associated dynamic filaments that are essential for cell shape determination. Acts by regulating cell wall synthesis and cell elongation, and thus cell shape. A feedback loop between cell geometry and MreB localization may maintain elongated cell shape by targeting cell wall growth to regions of negative cell wall curvature.</text>
</comment>
<gene>
    <name evidence="6 7" type="primary">mreB</name>
    <name evidence="7" type="ORF">Mcate_00472</name>
</gene>
<protein>
    <recommendedName>
        <fullName evidence="6">Cell shape-determining protein MreB</fullName>
    </recommendedName>
</protein>
<keyword evidence="2 6" id="KW-0547">Nucleotide-binding</keyword>
<comment type="caution">
    <text evidence="7">The sequence shown here is derived from an EMBL/GenBank/DDBJ whole genome shotgun (WGS) entry which is preliminary data.</text>
</comment>
<evidence type="ECO:0000256" key="4">
    <source>
        <dbReference type="ARBA" id="ARBA00022960"/>
    </source>
</evidence>
<dbReference type="EMBL" id="QWKX01000007">
    <property type="protein sequence ID" value="RIH79297.1"/>
    <property type="molecule type" value="Genomic_DNA"/>
</dbReference>
<dbReference type="InterPro" id="IPR043129">
    <property type="entry name" value="ATPase_NBD"/>
</dbReference>
<dbReference type="Gene3D" id="3.30.420.40">
    <property type="match status" value="3"/>
</dbReference>
<evidence type="ECO:0000256" key="6">
    <source>
        <dbReference type="HAMAP-Rule" id="MF_02207"/>
    </source>
</evidence>
<evidence type="ECO:0000256" key="1">
    <source>
        <dbReference type="ARBA" id="ARBA00022490"/>
    </source>
</evidence>
<reference evidence="7 8" key="1">
    <citation type="submission" date="2018-08" db="EMBL/GenBank/DDBJ databases">
        <title>Meiothermus cateniformans JCM 15151 genome sequencing project.</title>
        <authorList>
            <person name="Da Costa M.S."/>
            <person name="Albuquerque L."/>
            <person name="Raposo P."/>
            <person name="Froufe H.J.C."/>
            <person name="Barroso C.S."/>
            <person name="Egas C."/>
        </authorList>
    </citation>
    <scope>NUCLEOTIDE SEQUENCE [LARGE SCALE GENOMIC DNA]</scope>
    <source>
        <strain evidence="7 8">JCM 15151</strain>
    </source>
</reference>
<dbReference type="GO" id="GO:0005737">
    <property type="term" value="C:cytoplasm"/>
    <property type="evidence" value="ECO:0007669"/>
    <property type="project" value="UniProtKB-SubCell"/>
</dbReference>
<evidence type="ECO:0000313" key="8">
    <source>
        <dbReference type="Proteomes" id="UP000266089"/>
    </source>
</evidence>
<evidence type="ECO:0000256" key="2">
    <source>
        <dbReference type="ARBA" id="ARBA00022741"/>
    </source>
</evidence>
<dbReference type="OrthoDB" id="9768127at2"/>
<dbReference type="PANTHER" id="PTHR42749:SF1">
    <property type="entry name" value="CELL SHAPE-DETERMINING PROTEIN MREB"/>
    <property type="match status" value="1"/>
</dbReference>
<dbReference type="NCBIfam" id="NF010539">
    <property type="entry name" value="PRK13927.1"/>
    <property type="match status" value="1"/>
</dbReference>
<comment type="subunit">
    <text evidence="6">Forms polymers.</text>
</comment>
<dbReference type="Pfam" id="PF06723">
    <property type="entry name" value="MreB_Mbl"/>
    <property type="match status" value="1"/>
</dbReference>
<dbReference type="PANTHER" id="PTHR42749">
    <property type="entry name" value="CELL SHAPE-DETERMINING PROTEIN MREB"/>
    <property type="match status" value="1"/>
</dbReference>
<evidence type="ECO:0000256" key="5">
    <source>
        <dbReference type="ARBA" id="ARBA00023458"/>
    </source>
</evidence>
<organism evidence="7 8">
    <name type="scientific">Meiothermus taiwanensis</name>
    <dbReference type="NCBI Taxonomy" id="172827"/>
    <lineage>
        <taxon>Bacteria</taxon>
        <taxon>Thermotogati</taxon>
        <taxon>Deinococcota</taxon>
        <taxon>Deinococci</taxon>
        <taxon>Thermales</taxon>
        <taxon>Thermaceae</taxon>
        <taxon>Meiothermus</taxon>
    </lineage>
</organism>
<dbReference type="GO" id="GO:0005524">
    <property type="term" value="F:ATP binding"/>
    <property type="evidence" value="ECO:0007669"/>
    <property type="project" value="UniProtKB-KW"/>
</dbReference>
<feature type="binding site" evidence="6">
    <location>
        <begin position="162"/>
        <end position="164"/>
    </location>
    <ligand>
        <name>ATP</name>
        <dbReference type="ChEBI" id="CHEBI:30616"/>
    </ligand>
</feature>
<name>A0A399E3L5_9DEIN</name>
<comment type="subcellular location">
    <subcellularLocation>
        <location evidence="6">Cytoplasm</location>
    </subcellularLocation>
    <text evidence="6">Membrane-associated.</text>
</comment>
<feature type="binding site" evidence="6">
    <location>
        <begin position="210"/>
        <end position="213"/>
    </location>
    <ligand>
        <name>ATP</name>
        <dbReference type="ChEBI" id="CHEBI:30616"/>
    </ligand>
</feature>
<evidence type="ECO:0000313" key="7">
    <source>
        <dbReference type="EMBL" id="RIH79297.1"/>
    </source>
</evidence>
<proteinExistence type="inferred from homology"/>
<dbReference type="Proteomes" id="UP000266089">
    <property type="component" value="Unassembled WGS sequence"/>
</dbReference>
<evidence type="ECO:0000256" key="3">
    <source>
        <dbReference type="ARBA" id="ARBA00022840"/>
    </source>
</evidence>
<keyword evidence="3 6" id="KW-0067">ATP-binding</keyword>
<dbReference type="RefSeq" id="WP_027887040.1">
    <property type="nucleotide sequence ID" value="NZ_JBHSXZ010000027.1"/>
</dbReference>
<comment type="similarity">
    <text evidence="5 6">Belongs to the FtsA/MreB family.</text>
</comment>
<dbReference type="PRINTS" id="PR01652">
    <property type="entry name" value="SHAPEPROTEIN"/>
</dbReference>
<dbReference type="CDD" id="cd10225">
    <property type="entry name" value="ASKHA_NBD_MreB-like"/>
    <property type="match status" value="1"/>
</dbReference>
<accession>A0A399E3L5</accession>
<comment type="caution">
    <text evidence="6">Lacks conserved residue(s) required for the propagation of feature annotation.</text>
</comment>
<keyword evidence="1 6" id="KW-0963">Cytoplasm</keyword>
<dbReference type="InterPro" id="IPR004753">
    <property type="entry name" value="MreB"/>
</dbReference>
<dbReference type="AlphaFoldDB" id="A0A399E3L5"/>